<feature type="domain" description="C2H2-type" evidence="10">
    <location>
        <begin position="418"/>
        <end position="445"/>
    </location>
</feature>
<feature type="compositionally biased region" description="Basic and acidic residues" evidence="9">
    <location>
        <begin position="164"/>
        <end position="175"/>
    </location>
</feature>
<dbReference type="PROSITE" id="PS50157">
    <property type="entry name" value="ZINC_FINGER_C2H2_2"/>
    <property type="match status" value="6"/>
</dbReference>
<dbReference type="Gene3D" id="3.30.160.60">
    <property type="entry name" value="Classic Zinc Finger"/>
    <property type="match status" value="4"/>
</dbReference>
<name>A0A1Q3F295_CULTA</name>
<reference evidence="12" key="1">
    <citation type="submission" date="2017-01" db="EMBL/GenBank/DDBJ databases">
        <title>A deep insight into the sialotranscriptome of adult male and female Cluex tarsalis mosquitoes.</title>
        <authorList>
            <person name="Ribeiro J.M."/>
            <person name="Moreira F."/>
            <person name="Bernard K.A."/>
            <person name="Calvo E."/>
        </authorList>
    </citation>
    <scope>NUCLEOTIDE SEQUENCE</scope>
    <source>
        <strain evidence="12">Kern County</strain>
        <tissue evidence="12">Salivary glands</tissue>
    </source>
</reference>
<keyword evidence="2 8" id="KW-0479">Metal-binding</keyword>
<evidence type="ECO:0000313" key="12">
    <source>
        <dbReference type="EMBL" id="JAV21680.1"/>
    </source>
</evidence>
<accession>A0A1Q3F295</accession>
<evidence type="ECO:0000256" key="8">
    <source>
        <dbReference type="PROSITE-ProRule" id="PRU01263"/>
    </source>
</evidence>
<evidence type="ECO:0000256" key="5">
    <source>
        <dbReference type="ARBA" id="ARBA00022833"/>
    </source>
</evidence>
<dbReference type="SMART" id="SM00355">
    <property type="entry name" value="ZnF_C2H2"/>
    <property type="match status" value="9"/>
</dbReference>
<evidence type="ECO:0000256" key="7">
    <source>
        <dbReference type="PROSITE-ProRule" id="PRU00042"/>
    </source>
</evidence>
<dbReference type="SUPFAM" id="SSF57716">
    <property type="entry name" value="Glucocorticoid receptor-like (DNA-binding domain)"/>
    <property type="match status" value="1"/>
</dbReference>
<organism evidence="12">
    <name type="scientific">Culex tarsalis</name>
    <name type="common">Encephalitis mosquito</name>
    <dbReference type="NCBI Taxonomy" id="7177"/>
    <lineage>
        <taxon>Eukaryota</taxon>
        <taxon>Metazoa</taxon>
        <taxon>Ecdysozoa</taxon>
        <taxon>Arthropoda</taxon>
        <taxon>Hexapoda</taxon>
        <taxon>Insecta</taxon>
        <taxon>Pterygota</taxon>
        <taxon>Neoptera</taxon>
        <taxon>Endopterygota</taxon>
        <taxon>Diptera</taxon>
        <taxon>Nematocera</taxon>
        <taxon>Culicoidea</taxon>
        <taxon>Culicidae</taxon>
        <taxon>Culicinae</taxon>
        <taxon>Culicini</taxon>
        <taxon>Culex</taxon>
        <taxon>Culex</taxon>
    </lineage>
</organism>
<evidence type="ECO:0000259" key="10">
    <source>
        <dbReference type="PROSITE" id="PS50157"/>
    </source>
</evidence>
<proteinExistence type="predicted"/>
<dbReference type="PROSITE" id="PS51915">
    <property type="entry name" value="ZAD"/>
    <property type="match status" value="1"/>
</dbReference>
<feature type="compositionally biased region" description="Acidic residues" evidence="9">
    <location>
        <begin position="176"/>
        <end position="191"/>
    </location>
</feature>
<dbReference type="GO" id="GO:0005634">
    <property type="term" value="C:nucleus"/>
    <property type="evidence" value="ECO:0007669"/>
    <property type="project" value="UniProtKB-SubCell"/>
</dbReference>
<sequence length="636" mass="73680">MPIFRLERYPFVCRLCLKPEQHRKMTALDTEDECFGGSTYEDYLATFTFQVEEEKRHLFPRSICPPCKDLLRMYARFRAKVRQVHLFMNALVELRDFNTVPMRSLFTSSKSLKTSLRAMLMELGICQSDHARAKELINEFPQYRIAGLPAVLERSGFAEVDVKEEANVEPPKEVEKVEEDEEASEEEQEDVLFAEECSPEELLGLTGEIVTEDVKVEENVETTQVQTGVKWEFLDDSDEEMDVPKKVSARRKAAAKKPEPKRKRHDWEAILAKPPTLESIGDPKAALASRKYGGPSSKEPLQCPKCPYKTHLKGTFHSHQLTHLVRENKLYTCKEPDCSAQFTNRRHLASHVEKQHRFWICDECGIKCSCRSHLSIHKARHHSTTPPSFSCEYCQQSFKLKLDVQAHIRRVHMAETLFKCGTCGLEFKRKCTLLAHESRHSNVYNFQCEQCDKKFKLKAALGKHIRTVHSEPGFQCEHCNKPFYKHDNMLNHIEHAHGIQMRFVCDICVASLDSAEKLATHKLRHENPKMFECARCLLVFATQELFFDHLCITYRDDYVCCDRDFRDHQPYNRHVFLRHGVKVNARVKPQPGVLLGQLRAQRKRVEICQRCDACFPTRILKKQHQETCRAGGENGL</sequence>
<feature type="region of interest" description="Disordered" evidence="9">
    <location>
        <begin position="242"/>
        <end position="297"/>
    </location>
</feature>
<feature type="binding site" evidence="8">
    <location>
        <position position="67"/>
    </location>
    <ligand>
        <name>Zn(2+)</name>
        <dbReference type="ChEBI" id="CHEBI:29105"/>
    </ligand>
</feature>
<keyword evidence="4 7" id="KW-0863">Zinc-finger</keyword>
<dbReference type="InterPro" id="IPR050331">
    <property type="entry name" value="Zinc_finger"/>
</dbReference>
<dbReference type="PANTHER" id="PTHR16515">
    <property type="entry name" value="PR DOMAIN ZINC FINGER PROTEIN"/>
    <property type="match status" value="1"/>
</dbReference>
<feature type="region of interest" description="Disordered" evidence="9">
    <location>
        <begin position="164"/>
        <end position="191"/>
    </location>
</feature>
<feature type="domain" description="C2H2-type" evidence="10">
    <location>
        <begin position="389"/>
        <end position="417"/>
    </location>
</feature>
<dbReference type="Pfam" id="PF00096">
    <property type="entry name" value="zf-C2H2"/>
    <property type="match status" value="2"/>
</dbReference>
<dbReference type="GO" id="GO:0010468">
    <property type="term" value="P:regulation of gene expression"/>
    <property type="evidence" value="ECO:0007669"/>
    <property type="project" value="TreeGrafter"/>
</dbReference>
<evidence type="ECO:0000256" key="3">
    <source>
        <dbReference type="ARBA" id="ARBA00022737"/>
    </source>
</evidence>
<dbReference type="InterPro" id="IPR012934">
    <property type="entry name" value="Znf_AD"/>
</dbReference>
<dbReference type="SMART" id="SM00868">
    <property type="entry name" value="zf-AD"/>
    <property type="match status" value="2"/>
</dbReference>
<dbReference type="Pfam" id="PF07776">
    <property type="entry name" value="zf-AD"/>
    <property type="match status" value="1"/>
</dbReference>
<dbReference type="InterPro" id="IPR036236">
    <property type="entry name" value="Znf_C2H2_sf"/>
</dbReference>
<feature type="binding site" evidence="8">
    <location>
        <position position="16"/>
    </location>
    <ligand>
        <name>Zn(2+)</name>
        <dbReference type="ChEBI" id="CHEBI:29105"/>
    </ligand>
</feature>
<dbReference type="PROSITE" id="PS00028">
    <property type="entry name" value="ZINC_FINGER_C2H2_1"/>
    <property type="match status" value="7"/>
</dbReference>
<dbReference type="GO" id="GO:0008270">
    <property type="term" value="F:zinc ion binding"/>
    <property type="evidence" value="ECO:0007669"/>
    <property type="project" value="UniProtKB-UniRule"/>
</dbReference>
<feature type="domain" description="C2H2-type" evidence="10">
    <location>
        <begin position="359"/>
        <end position="386"/>
    </location>
</feature>
<feature type="binding site" evidence="8">
    <location>
        <position position="64"/>
    </location>
    <ligand>
        <name>Zn(2+)</name>
        <dbReference type="ChEBI" id="CHEBI:29105"/>
    </ligand>
</feature>
<dbReference type="InterPro" id="IPR013087">
    <property type="entry name" value="Znf_C2H2_type"/>
</dbReference>
<feature type="binding site" evidence="8">
    <location>
        <position position="13"/>
    </location>
    <ligand>
        <name>Zn(2+)</name>
        <dbReference type="ChEBI" id="CHEBI:29105"/>
    </ligand>
</feature>
<evidence type="ECO:0000259" key="11">
    <source>
        <dbReference type="PROSITE" id="PS51915"/>
    </source>
</evidence>
<dbReference type="Gene3D" id="3.40.1800.20">
    <property type="match status" value="1"/>
</dbReference>
<feature type="compositionally biased region" description="Basic residues" evidence="9">
    <location>
        <begin position="247"/>
        <end position="264"/>
    </location>
</feature>
<keyword evidence="5 8" id="KW-0862">Zinc</keyword>
<feature type="domain" description="C2H2-type" evidence="10">
    <location>
        <begin position="474"/>
        <end position="497"/>
    </location>
</feature>
<keyword evidence="6" id="KW-0539">Nucleus</keyword>
<dbReference type="EMBL" id="GFDL01013365">
    <property type="protein sequence ID" value="JAV21680.1"/>
    <property type="molecule type" value="Transcribed_RNA"/>
</dbReference>
<dbReference type="PANTHER" id="PTHR16515:SF57">
    <property type="entry name" value="ZINC FINGER PROTEIN 154-LIKE"/>
    <property type="match status" value="1"/>
</dbReference>
<feature type="domain" description="C2H2-type" evidence="10">
    <location>
        <begin position="331"/>
        <end position="356"/>
    </location>
</feature>
<protein>
    <submittedName>
        <fullName evidence="12">Putative c2h2-type zn-finger protein</fullName>
    </submittedName>
</protein>
<evidence type="ECO:0000256" key="4">
    <source>
        <dbReference type="ARBA" id="ARBA00022771"/>
    </source>
</evidence>
<keyword evidence="3" id="KW-0677">Repeat</keyword>
<evidence type="ECO:0000256" key="1">
    <source>
        <dbReference type="ARBA" id="ARBA00004123"/>
    </source>
</evidence>
<feature type="domain" description="C2H2-type" evidence="10">
    <location>
        <begin position="446"/>
        <end position="470"/>
    </location>
</feature>
<dbReference type="SUPFAM" id="SSF57667">
    <property type="entry name" value="beta-beta-alpha zinc fingers"/>
    <property type="match status" value="3"/>
</dbReference>
<evidence type="ECO:0000256" key="2">
    <source>
        <dbReference type="ARBA" id="ARBA00022723"/>
    </source>
</evidence>
<evidence type="ECO:0000256" key="6">
    <source>
        <dbReference type="ARBA" id="ARBA00023242"/>
    </source>
</evidence>
<comment type="subcellular location">
    <subcellularLocation>
        <location evidence="1">Nucleus</location>
    </subcellularLocation>
</comment>
<evidence type="ECO:0000256" key="9">
    <source>
        <dbReference type="SAM" id="MobiDB-lite"/>
    </source>
</evidence>
<feature type="domain" description="ZAD" evidence="11">
    <location>
        <begin position="11"/>
        <end position="91"/>
    </location>
</feature>
<dbReference type="AlphaFoldDB" id="A0A1Q3F295"/>